<evidence type="ECO:0000313" key="2">
    <source>
        <dbReference type="EMBL" id="OGI76007.1"/>
    </source>
</evidence>
<dbReference type="InterPro" id="IPR023577">
    <property type="entry name" value="CYTH_domain"/>
</dbReference>
<organism evidence="2 3">
    <name type="scientific">Candidatus Nomurabacteria bacterium RIFCSPHIGHO2_02_FULL_42_19</name>
    <dbReference type="NCBI Taxonomy" id="1801756"/>
    <lineage>
        <taxon>Bacteria</taxon>
        <taxon>Candidatus Nomuraibacteriota</taxon>
    </lineage>
</organism>
<gene>
    <name evidence="2" type="ORF">A3C67_01405</name>
</gene>
<dbReference type="PANTHER" id="PTHR21028">
    <property type="entry name" value="SI:CH211-156B7.4"/>
    <property type="match status" value="1"/>
</dbReference>
<comment type="caution">
    <text evidence="2">The sequence shown here is derived from an EMBL/GenBank/DDBJ whole genome shotgun (WGS) entry which is preliminary data.</text>
</comment>
<dbReference type="InterPro" id="IPR033469">
    <property type="entry name" value="CYTH-like_dom_sf"/>
</dbReference>
<evidence type="ECO:0000259" key="1">
    <source>
        <dbReference type="PROSITE" id="PS51707"/>
    </source>
</evidence>
<dbReference type="EMBL" id="MFUG01000013">
    <property type="protein sequence ID" value="OGI76007.1"/>
    <property type="molecule type" value="Genomic_DNA"/>
</dbReference>
<dbReference type="PROSITE" id="PS51707">
    <property type="entry name" value="CYTH"/>
    <property type="match status" value="1"/>
</dbReference>
<dbReference type="NCBIfam" id="TIGR00318">
    <property type="entry name" value="cyaB"/>
    <property type="match status" value="1"/>
</dbReference>
<dbReference type="CDD" id="cd07890">
    <property type="entry name" value="CYTH-like_AC_IV-like"/>
    <property type="match status" value="1"/>
</dbReference>
<sequence>MNIEVEIKVKVENLEEIKEKISKIGQLVKAIKQIDEYYVPFHRDFFAKKPHPDEYLRIRTNPDKVVLEYDKSINKRADGEHDHVEEYETEISDPEEFRKILGFLDFKKAMTIEKNREYWMCSGIEVALDEVKGLGFFVEAEAKGNFKNDKEAKGACIAFLENLGIKDAENIQIKRSYPELFLNK</sequence>
<dbReference type="SMART" id="SM01118">
    <property type="entry name" value="CYTH"/>
    <property type="match status" value="1"/>
</dbReference>
<accession>A0A1F6W271</accession>
<evidence type="ECO:0000313" key="3">
    <source>
        <dbReference type="Proteomes" id="UP000179275"/>
    </source>
</evidence>
<dbReference type="STRING" id="1801756.A3C67_01405"/>
<dbReference type="Proteomes" id="UP000179275">
    <property type="component" value="Unassembled WGS sequence"/>
</dbReference>
<feature type="domain" description="CYTH" evidence="1">
    <location>
        <begin position="2"/>
        <end position="183"/>
    </location>
</feature>
<dbReference type="SUPFAM" id="SSF55154">
    <property type="entry name" value="CYTH-like phosphatases"/>
    <property type="match status" value="1"/>
</dbReference>
<dbReference type="Gene3D" id="2.40.320.10">
    <property type="entry name" value="Hypothetical Protein Pfu-838710-001"/>
    <property type="match status" value="1"/>
</dbReference>
<dbReference type="PANTHER" id="PTHR21028:SF2">
    <property type="entry name" value="CYTH DOMAIN-CONTAINING PROTEIN"/>
    <property type="match status" value="1"/>
</dbReference>
<name>A0A1F6W271_9BACT</name>
<protein>
    <recommendedName>
        <fullName evidence="1">CYTH domain-containing protein</fullName>
    </recommendedName>
</protein>
<reference evidence="2 3" key="1">
    <citation type="journal article" date="2016" name="Nat. Commun.">
        <title>Thousands of microbial genomes shed light on interconnected biogeochemical processes in an aquifer system.</title>
        <authorList>
            <person name="Anantharaman K."/>
            <person name="Brown C.T."/>
            <person name="Hug L.A."/>
            <person name="Sharon I."/>
            <person name="Castelle C.J."/>
            <person name="Probst A.J."/>
            <person name="Thomas B.C."/>
            <person name="Singh A."/>
            <person name="Wilkins M.J."/>
            <person name="Karaoz U."/>
            <person name="Brodie E.L."/>
            <person name="Williams K.H."/>
            <person name="Hubbard S.S."/>
            <person name="Banfield J.F."/>
        </authorList>
    </citation>
    <scope>NUCLEOTIDE SEQUENCE [LARGE SCALE GENOMIC DNA]</scope>
</reference>
<dbReference type="AlphaFoldDB" id="A0A1F6W271"/>
<proteinExistence type="predicted"/>
<dbReference type="Pfam" id="PF01928">
    <property type="entry name" value="CYTH"/>
    <property type="match status" value="1"/>
</dbReference>
<dbReference type="InterPro" id="IPR008173">
    <property type="entry name" value="Adenylyl_cyclase_CyaB"/>
</dbReference>